<organism evidence="9 10">
    <name type="scientific">Ascosphaera apis ARSEF 7405</name>
    <dbReference type="NCBI Taxonomy" id="392613"/>
    <lineage>
        <taxon>Eukaryota</taxon>
        <taxon>Fungi</taxon>
        <taxon>Dikarya</taxon>
        <taxon>Ascomycota</taxon>
        <taxon>Pezizomycotina</taxon>
        <taxon>Eurotiomycetes</taxon>
        <taxon>Eurotiomycetidae</taxon>
        <taxon>Onygenales</taxon>
        <taxon>Ascosphaeraceae</taxon>
        <taxon>Ascosphaera</taxon>
    </lineage>
</organism>
<evidence type="ECO:0000256" key="6">
    <source>
        <dbReference type="ARBA" id="ARBA00022801"/>
    </source>
</evidence>
<dbReference type="GO" id="GO:0005634">
    <property type="term" value="C:nucleus"/>
    <property type="evidence" value="ECO:0007669"/>
    <property type="project" value="UniProtKB-SubCell"/>
</dbReference>
<comment type="caution">
    <text evidence="9">The sequence shown here is derived from an EMBL/GenBank/DDBJ whole genome shotgun (WGS) entry which is preliminary data.</text>
</comment>
<keyword evidence="4" id="KW-0540">Nuclease</keyword>
<dbReference type="GO" id="GO:0004518">
    <property type="term" value="F:nuclease activity"/>
    <property type="evidence" value="ECO:0007669"/>
    <property type="project" value="UniProtKB-KW"/>
</dbReference>
<evidence type="ECO:0000256" key="2">
    <source>
        <dbReference type="ARBA" id="ARBA00004123"/>
    </source>
</evidence>
<gene>
    <name evidence="9" type="ORF">AAP_00119</name>
</gene>
<keyword evidence="7" id="KW-0539">Nucleus</keyword>
<dbReference type="GO" id="GO:0016787">
    <property type="term" value="F:hydrolase activity"/>
    <property type="evidence" value="ECO:0007669"/>
    <property type="project" value="UniProtKB-KW"/>
</dbReference>
<keyword evidence="6" id="KW-0378">Hydrolase</keyword>
<comment type="similarity">
    <text evidence="3">Belongs to the HARBI1 family.</text>
</comment>
<keyword evidence="10" id="KW-1185">Reference proteome</keyword>
<dbReference type="Pfam" id="PF13359">
    <property type="entry name" value="DDE_Tnp_4"/>
    <property type="match status" value="1"/>
</dbReference>
<dbReference type="EMBL" id="AZGZ01000001">
    <property type="protein sequence ID" value="KZZ97858.1"/>
    <property type="molecule type" value="Genomic_DNA"/>
</dbReference>
<dbReference type="VEuPathDB" id="FungiDB:AAP_00119"/>
<dbReference type="PANTHER" id="PTHR22930">
    <property type="match status" value="1"/>
</dbReference>
<comment type="cofactor">
    <cofactor evidence="1">
        <name>a divalent metal cation</name>
        <dbReference type="ChEBI" id="CHEBI:60240"/>
    </cofactor>
</comment>
<accession>A0A168DL17</accession>
<evidence type="ECO:0000256" key="4">
    <source>
        <dbReference type="ARBA" id="ARBA00022722"/>
    </source>
</evidence>
<evidence type="ECO:0000313" key="10">
    <source>
        <dbReference type="Proteomes" id="UP000242877"/>
    </source>
</evidence>
<evidence type="ECO:0000256" key="1">
    <source>
        <dbReference type="ARBA" id="ARBA00001968"/>
    </source>
</evidence>
<proteinExistence type="inferred from homology"/>
<feature type="domain" description="DDE Tnp4" evidence="8">
    <location>
        <begin position="205"/>
        <end position="366"/>
    </location>
</feature>
<dbReference type="OrthoDB" id="5412971at2759"/>
<evidence type="ECO:0000313" key="9">
    <source>
        <dbReference type="EMBL" id="KZZ97858.1"/>
    </source>
</evidence>
<evidence type="ECO:0000256" key="5">
    <source>
        <dbReference type="ARBA" id="ARBA00022723"/>
    </source>
</evidence>
<evidence type="ECO:0000256" key="7">
    <source>
        <dbReference type="ARBA" id="ARBA00023242"/>
    </source>
</evidence>
<dbReference type="InterPro" id="IPR045249">
    <property type="entry name" value="HARBI1-like"/>
</dbReference>
<name>A0A168DL17_9EURO</name>
<reference evidence="9 10" key="1">
    <citation type="journal article" date="2016" name="Genome Biol. Evol.">
        <title>Divergent and convergent evolution of fungal pathogenicity.</title>
        <authorList>
            <person name="Shang Y."/>
            <person name="Xiao G."/>
            <person name="Zheng P."/>
            <person name="Cen K."/>
            <person name="Zhan S."/>
            <person name="Wang C."/>
        </authorList>
    </citation>
    <scope>NUCLEOTIDE SEQUENCE [LARGE SCALE GENOMIC DNA]</scope>
    <source>
        <strain evidence="9 10">ARSEF 7405</strain>
    </source>
</reference>
<dbReference type="PANTHER" id="PTHR22930:SF85">
    <property type="entry name" value="GH03217P-RELATED"/>
    <property type="match status" value="1"/>
</dbReference>
<dbReference type="AlphaFoldDB" id="A0A168DL17"/>
<dbReference type="Proteomes" id="UP000242877">
    <property type="component" value="Unassembled WGS sequence"/>
</dbReference>
<keyword evidence="5" id="KW-0479">Metal-binding</keyword>
<evidence type="ECO:0000259" key="8">
    <source>
        <dbReference type="Pfam" id="PF13359"/>
    </source>
</evidence>
<evidence type="ECO:0000256" key="3">
    <source>
        <dbReference type="ARBA" id="ARBA00006958"/>
    </source>
</evidence>
<comment type="subcellular location">
    <subcellularLocation>
        <location evidence="2">Nucleus</location>
    </subcellularLocation>
</comment>
<sequence length="435" mass="50546">MVRYSIKEKFRKLVTSHLDIVMLQCELEPEVCEEDDVDEDLQLYGELLAGLEIYRYLEDRFFLSAGYISTGDCSTLFYQLLELPDTAFLQKFRVSRPNFDELVSILKTRGGDLYWRRTGNTPARTVEKQVAAALFVLGAPSSFDSHRSALGISKGALHAYLWRTILLLCQLASEYIQWPTEQQRDQWQAYGSSRRLPFKDCIGFIDGSEIQLRTKPEVPNYQRYFSKKKRYGFNLQAVSSFNKRFIYVNAQSLASCHDSTAYKDSVLYERRQSLFRPGEYLLGDKAYELDPYMITPFKAPQVRGERERAFNIAHATERVGIEHTFGVLKARWESLRNLPLRIREEKEEQDQQRVGQWILACVVLHNFLHDMNEDDGWLRDTIQGLSTEEGHLERTLPPNDEAEVAALDQGARRMQAIGRLRRDRIADFIMEHQLD</sequence>
<protein>
    <submittedName>
        <fullName evidence="9">Transposase, IS4-like protein</fullName>
    </submittedName>
</protein>
<dbReference type="InterPro" id="IPR027806">
    <property type="entry name" value="HARBI1_dom"/>
</dbReference>
<dbReference type="GO" id="GO:0046872">
    <property type="term" value="F:metal ion binding"/>
    <property type="evidence" value="ECO:0007669"/>
    <property type="project" value="UniProtKB-KW"/>
</dbReference>